<evidence type="ECO:0000256" key="14">
    <source>
        <dbReference type="ARBA" id="ARBA00023136"/>
    </source>
</evidence>
<feature type="transmembrane region" description="Helical" evidence="16">
    <location>
        <begin position="143"/>
        <end position="162"/>
    </location>
</feature>
<accession>A0ABM5NN39</accession>
<evidence type="ECO:0000259" key="17">
    <source>
        <dbReference type="Pfam" id="PF00156"/>
    </source>
</evidence>
<feature type="transmembrane region" description="Helical" evidence="16">
    <location>
        <begin position="365"/>
        <end position="388"/>
    </location>
</feature>
<gene>
    <name evidence="15" type="primary">apt</name>
    <name evidence="18" type="ORF">MHP168L_187</name>
</gene>
<dbReference type="Pfam" id="PF13520">
    <property type="entry name" value="AA_permease_2"/>
    <property type="match status" value="1"/>
</dbReference>
<dbReference type="CDD" id="cd06223">
    <property type="entry name" value="PRTases_typeI"/>
    <property type="match status" value="1"/>
</dbReference>
<evidence type="ECO:0000256" key="5">
    <source>
        <dbReference type="ARBA" id="ARBA00004659"/>
    </source>
</evidence>
<feature type="domain" description="Phosphoribosyltransferase" evidence="17">
    <location>
        <begin position="563"/>
        <end position="699"/>
    </location>
</feature>
<comment type="subcellular location">
    <subcellularLocation>
        <location evidence="4 15">Cytoplasm</location>
    </subcellularLocation>
    <subcellularLocation>
        <location evidence="3">Membrane</location>
        <topology evidence="3">Multi-pass membrane protein</topology>
    </subcellularLocation>
</comment>
<dbReference type="PANTHER" id="PTHR32315:SF3">
    <property type="entry name" value="ADENINE PHOSPHORIBOSYLTRANSFERASE"/>
    <property type="match status" value="1"/>
</dbReference>
<evidence type="ECO:0000256" key="3">
    <source>
        <dbReference type="ARBA" id="ARBA00004141"/>
    </source>
</evidence>
<feature type="transmembrane region" description="Helical" evidence="16">
    <location>
        <begin position="14"/>
        <end position="34"/>
    </location>
</feature>
<dbReference type="EC" id="2.4.2.7" evidence="7 15"/>
<dbReference type="Pfam" id="PF00156">
    <property type="entry name" value="Pribosyltran"/>
    <property type="match status" value="1"/>
</dbReference>
<comment type="catalytic activity">
    <reaction evidence="1 15">
        <text>AMP + diphosphate = 5-phospho-alpha-D-ribose 1-diphosphate + adenine</text>
        <dbReference type="Rhea" id="RHEA:16609"/>
        <dbReference type="ChEBI" id="CHEBI:16708"/>
        <dbReference type="ChEBI" id="CHEBI:33019"/>
        <dbReference type="ChEBI" id="CHEBI:58017"/>
        <dbReference type="ChEBI" id="CHEBI:456215"/>
        <dbReference type="EC" id="2.4.2.7"/>
    </reaction>
</comment>
<sequence length="705" mass="78894">MEPALAKKNKSQKITFFGALLIVLGASIGAGIFFKSKSVLENSGYNLALAIGNWIIACFSIVAMAIALVEISSATKKSNLSIIIWNKVFNSQAFFQISKNFIIYLYLPFTYFVLPVYFMQIFQDAIAAFRLDSSGQWNMNSDWIIVLAVSILITIYFFIIGLNTKIAEFHNKLFLFAKFLPILVTIIVGFVFFFQGGSSRLSNNFDFLPIEKIKTEGASIASSLPGVGVLISMSGIFFSYEGFFTAAGLQSEMKEPKKTPIAILLGIAIATIIYLFIAVATSIVGDGSISSFIQIAKNELNWSGLTIKLILGTTFLLIGVSLLGIINVFTLWGPRALEELIMRDEFSLLKKWKDRINLNKPKVSTVFLCIFSVICLIIFTLIGVFAFDDQSYGNYGEKLNNLYSFADITGNWAALISFLLIAAAIYGCIRNRKTQKIAVQKQRYFLFFGYISVIFITIVLIFAIFAPIIDLILIFSYKPPIPEFSQILKTRITIVIVLFLFIFVPVLPVIWNWWQKKLKIFNKRQKNSLQYKKVMQINLEKYIRTVEDFPKKGISFKDISPLLADGKALNYTIVEMASLAKDVDIIVGPDARGFLFGTPTAAFLSKPFIMIRKAGKLPGEVEEFAYELEYGSAILEVQVDMIKPGQKVAIIDDVLATGGTVKAITKMIERAGAIVDKIIFLIELEQLQGRKKLENYDVISLIKIS</sequence>
<evidence type="ECO:0000256" key="12">
    <source>
        <dbReference type="ARBA" id="ARBA00022726"/>
    </source>
</evidence>
<keyword evidence="14 16" id="KW-0472">Membrane</keyword>
<dbReference type="NCBIfam" id="TIGR01090">
    <property type="entry name" value="apt"/>
    <property type="match status" value="1"/>
</dbReference>
<keyword evidence="12 15" id="KW-0660">Purine salvage</keyword>
<comment type="subunit">
    <text evidence="15">Homodimer.</text>
</comment>
<dbReference type="PANTHER" id="PTHR32315">
    <property type="entry name" value="ADENINE PHOSPHORIBOSYLTRANSFERASE"/>
    <property type="match status" value="1"/>
</dbReference>
<keyword evidence="19" id="KW-1185">Reference proteome</keyword>
<evidence type="ECO:0000256" key="6">
    <source>
        <dbReference type="ARBA" id="ARBA00008391"/>
    </source>
</evidence>
<dbReference type="SUPFAM" id="SSF53271">
    <property type="entry name" value="PRTase-like"/>
    <property type="match status" value="1"/>
</dbReference>
<evidence type="ECO:0000256" key="2">
    <source>
        <dbReference type="ARBA" id="ARBA00003968"/>
    </source>
</evidence>
<dbReference type="HAMAP" id="MF_00004">
    <property type="entry name" value="Aden_phosphoribosyltr"/>
    <property type="match status" value="1"/>
</dbReference>
<evidence type="ECO:0000256" key="4">
    <source>
        <dbReference type="ARBA" id="ARBA00004496"/>
    </source>
</evidence>
<comment type="function">
    <text evidence="2 15">Catalyzes a salvage reaction resulting in the formation of AMP, that is energically less costly than de novo synthesis.</text>
</comment>
<feature type="transmembrane region" description="Helical" evidence="16">
    <location>
        <begin position="46"/>
        <end position="69"/>
    </location>
</feature>
<comment type="similarity">
    <text evidence="6 15">Belongs to the purine/pyrimidine phosphoribosyltransferase family.</text>
</comment>
<feature type="transmembrane region" description="Helical" evidence="16">
    <location>
        <begin position="450"/>
        <end position="477"/>
    </location>
</feature>
<feature type="transmembrane region" description="Helical" evidence="16">
    <location>
        <begin position="408"/>
        <end position="429"/>
    </location>
</feature>
<dbReference type="Proteomes" id="UP000013962">
    <property type="component" value="Chromosome"/>
</dbReference>
<evidence type="ECO:0000256" key="15">
    <source>
        <dbReference type="HAMAP-Rule" id="MF_00004"/>
    </source>
</evidence>
<keyword evidence="10 15" id="KW-0808">Transferase</keyword>
<dbReference type="Gene3D" id="1.20.1740.10">
    <property type="entry name" value="Amino acid/polyamine transporter I"/>
    <property type="match status" value="1"/>
</dbReference>
<dbReference type="GO" id="GO:0016757">
    <property type="term" value="F:glycosyltransferase activity"/>
    <property type="evidence" value="ECO:0007669"/>
    <property type="project" value="UniProtKB-KW"/>
</dbReference>
<dbReference type="Gene3D" id="3.40.50.2020">
    <property type="match status" value="1"/>
</dbReference>
<name>A0ABM5NN39_MESH1</name>
<keyword evidence="13 16" id="KW-1133">Transmembrane helix</keyword>
<evidence type="ECO:0000256" key="9">
    <source>
        <dbReference type="ARBA" id="ARBA00022676"/>
    </source>
</evidence>
<dbReference type="InterPro" id="IPR050054">
    <property type="entry name" value="UPRTase/APRTase"/>
</dbReference>
<evidence type="ECO:0000256" key="13">
    <source>
        <dbReference type="ARBA" id="ARBA00022989"/>
    </source>
</evidence>
<evidence type="ECO:0000256" key="7">
    <source>
        <dbReference type="ARBA" id="ARBA00011893"/>
    </source>
</evidence>
<feature type="transmembrane region" description="Helical" evidence="16">
    <location>
        <begin position="305"/>
        <end position="333"/>
    </location>
</feature>
<organism evidence="18 19">
    <name type="scientific">Mesomycoplasma hyopneumoniae 168-L</name>
    <dbReference type="NCBI Taxonomy" id="1116211"/>
    <lineage>
        <taxon>Bacteria</taxon>
        <taxon>Bacillati</taxon>
        <taxon>Mycoplasmatota</taxon>
        <taxon>Mycoplasmoidales</taxon>
        <taxon>Metamycoplasmataceae</taxon>
        <taxon>Mesomycoplasma</taxon>
    </lineage>
</organism>
<keyword evidence="8 15" id="KW-0963">Cytoplasm</keyword>
<feature type="transmembrane region" description="Helical" evidence="16">
    <location>
        <begin position="492"/>
        <end position="514"/>
    </location>
</feature>
<evidence type="ECO:0000256" key="10">
    <source>
        <dbReference type="ARBA" id="ARBA00022679"/>
    </source>
</evidence>
<dbReference type="InterPro" id="IPR000836">
    <property type="entry name" value="PRTase_dom"/>
</dbReference>
<dbReference type="InterPro" id="IPR002293">
    <property type="entry name" value="AA/rel_permease1"/>
</dbReference>
<dbReference type="InterPro" id="IPR005764">
    <property type="entry name" value="Ade_phspho_trans"/>
</dbReference>
<comment type="pathway">
    <text evidence="5 15">Purine metabolism; AMP biosynthesis via salvage pathway; AMP from adenine: step 1/1.</text>
</comment>
<reference evidence="18 19" key="1">
    <citation type="journal article" date="2013" name="BMC Genomics">
        <title>Comparative genomic analyses of Mycoplasma hyopneumoniae pathogenic 168 strain and its high-passaged attenuated strain.</title>
        <authorList>
            <person name="Liu W."/>
            <person name="Xiao S."/>
            <person name="Li M."/>
            <person name="Guo S."/>
            <person name="Li S."/>
            <person name="Luo R."/>
            <person name="Feng Z."/>
            <person name="Li B."/>
            <person name="Zhou Z."/>
            <person name="Shao G."/>
            <person name="Chen H."/>
            <person name="Fang L."/>
        </authorList>
    </citation>
    <scope>NUCLEOTIDE SEQUENCE [LARGE SCALE GENOMIC DNA]</scope>
    <source>
        <strain evidence="18 19">168-L</strain>
    </source>
</reference>
<feature type="transmembrane region" description="Helical" evidence="16">
    <location>
        <begin position="217"/>
        <end position="240"/>
    </location>
</feature>
<evidence type="ECO:0000313" key="18">
    <source>
        <dbReference type="EMBL" id="AGM21970.1"/>
    </source>
</evidence>
<feature type="transmembrane region" description="Helical" evidence="16">
    <location>
        <begin position="101"/>
        <end position="123"/>
    </location>
</feature>
<keyword evidence="11 16" id="KW-0812">Transmembrane</keyword>
<feature type="transmembrane region" description="Helical" evidence="16">
    <location>
        <begin position="261"/>
        <end position="285"/>
    </location>
</feature>
<dbReference type="InterPro" id="IPR029057">
    <property type="entry name" value="PRTase-like"/>
</dbReference>
<feature type="transmembrane region" description="Helical" evidence="16">
    <location>
        <begin position="174"/>
        <end position="197"/>
    </location>
</feature>
<protein>
    <recommendedName>
        <fullName evidence="7 15">Adenine phosphoribosyltransferase</fullName>
        <shortName evidence="15">APRT</shortName>
        <ecNumber evidence="7 15">2.4.2.7</ecNumber>
    </recommendedName>
</protein>
<evidence type="ECO:0000256" key="11">
    <source>
        <dbReference type="ARBA" id="ARBA00022692"/>
    </source>
</evidence>
<dbReference type="NCBIfam" id="NF002636">
    <property type="entry name" value="PRK02304.1-5"/>
    <property type="match status" value="1"/>
</dbReference>
<proteinExistence type="inferred from homology"/>
<evidence type="ECO:0000313" key="19">
    <source>
        <dbReference type="Proteomes" id="UP000013962"/>
    </source>
</evidence>
<keyword evidence="9 15" id="KW-0328">Glycosyltransferase</keyword>
<dbReference type="EMBL" id="CP003131">
    <property type="protein sequence ID" value="AGM21970.1"/>
    <property type="molecule type" value="Genomic_DNA"/>
</dbReference>
<evidence type="ECO:0000256" key="8">
    <source>
        <dbReference type="ARBA" id="ARBA00022490"/>
    </source>
</evidence>
<evidence type="ECO:0000256" key="16">
    <source>
        <dbReference type="SAM" id="Phobius"/>
    </source>
</evidence>
<evidence type="ECO:0000256" key="1">
    <source>
        <dbReference type="ARBA" id="ARBA00000868"/>
    </source>
</evidence>